<evidence type="ECO:0000313" key="3">
    <source>
        <dbReference type="Proteomes" id="UP001255856"/>
    </source>
</evidence>
<evidence type="ECO:0000313" key="2">
    <source>
        <dbReference type="EMBL" id="KAK2078586.1"/>
    </source>
</evidence>
<name>A0AAD9MNE1_PROWI</name>
<dbReference type="AlphaFoldDB" id="A0AAD9MNE1"/>
<keyword evidence="3" id="KW-1185">Reference proteome</keyword>
<feature type="region of interest" description="Disordered" evidence="1">
    <location>
        <begin position="366"/>
        <end position="404"/>
    </location>
</feature>
<feature type="compositionally biased region" description="Polar residues" evidence="1">
    <location>
        <begin position="122"/>
        <end position="134"/>
    </location>
</feature>
<comment type="caution">
    <text evidence="2">The sequence shown here is derived from an EMBL/GenBank/DDBJ whole genome shotgun (WGS) entry which is preliminary data.</text>
</comment>
<feature type="region of interest" description="Disordered" evidence="1">
    <location>
        <begin position="21"/>
        <end position="82"/>
    </location>
</feature>
<protein>
    <submittedName>
        <fullName evidence="2">Uncharacterized protein</fullName>
    </submittedName>
</protein>
<feature type="compositionally biased region" description="Low complexity" evidence="1">
    <location>
        <begin position="366"/>
        <end position="382"/>
    </location>
</feature>
<evidence type="ECO:0000256" key="1">
    <source>
        <dbReference type="SAM" id="MobiDB-lite"/>
    </source>
</evidence>
<dbReference type="Proteomes" id="UP001255856">
    <property type="component" value="Unassembled WGS sequence"/>
</dbReference>
<sequence length="404" mass="42292">MSQTRLPNKLSPILAPYAKSVSTNVLSTQRSPFRPSNRRGDETPTSPLLPAAKLAQPPPDASLLPSPFKGAQASPAGGRAVPTDFEAAEALAWLASGFENQKEEAACGDSSCAAASEDENARSGTRPSPVSSAGHSRGLDRGQAPRRAASAQLPRQVSAELTRRPSAKAATDSLPSKRRAAAGGPSPSPSAESESQPPRTYSLTSRVGQAAVSILEYVRRHEQTYLDSGLQGVPERVLRQEFGNNPDTSKALRCLVSEGELQRRGRGGRKDPFSYTRPCAAASLPSASRSSEAEDDALTRALSLVKRRKRTSLACEAMRWGGAPPDAASVPGSCAASGPPACHAGPAIPPTMLHAYVMALTAQSRDAPAAPPLGGADAPGAAWERAPSDRAHPLPYWRQGVSPH</sequence>
<reference evidence="2" key="1">
    <citation type="submission" date="2021-01" db="EMBL/GenBank/DDBJ databases">
        <authorList>
            <person name="Eckstrom K.M.E."/>
        </authorList>
    </citation>
    <scope>NUCLEOTIDE SEQUENCE</scope>
    <source>
        <strain evidence="2">UVCC 0001</strain>
    </source>
</reference>
<organism evidence="2 3">
    <name type="scientific">Prototheca wickerhamii</name>
    <dbReference type="NCBI Taxonomy" id="3111"/>
    <lineage>
        <taxon>Eukaryota</taxon>
        <taxon>Viridiplantae</taxon>
        <taxon>Chlorophyta</taxon>
        <taxon>core chlorophytes</taxon>
        <taxon>Trebouxiophyceae</taxon>
        <taxon>Chlorellales</taxon>
        <taxon>Chlorellaceae</taxon>
        <taxon>Prototheca</taxon>
    </lineage>
</organism>
<proteinExistence type="predicted"/>
<feature type="compositionally biased region" description="Polar residues" evidence="1">
    <location>
        <begin position="21"/>
        <end position="31"/>
    </location>
</feature>
<dbReference type="EMBL" id="JASFZW010000004">
    <property type="protein sequence ID" value="KAK2078586.1"/>
    <property type="molecule type" value="Genomic_DNA"/>
</dbReference>
<accession>A0AAD9MNE1</accession>
<feature type="region of interest" description="Disordered" evidence="1">
    <location>
        <begin position="109"/>
        <end position="204"/>
    </location>
</feature>
<feature type="compositionally biased region" description="Low complexity" evidence="1">
    <location>
        <begin position="181"/>
        <end position="198"/>
    </location>
</feature>
<gene>
    <name evidence="2" type="ORF">QBZ16_003426</name>
</gene>